<gene>
    <name evidence="1" type="ORF">US50_C0012G0004</name>
</gene>
<dbReference type="Proteomes" id="UP000033876">
    <property type="component" value="Unassembled WGS sequence"/>
</dbReference>
<comment type="caution">
    <text evidence="1">The sequence shown here is derived from an EMBL/GenBank/DDBJ whole genome shotgun (WGS) entry which is preliminary data.</text>
</comment>
<dbReference type="EMBL" id="LBTF01000012">
    <property type="protein sequence ID" value="KKQ35539.1"/>
    <property type="molecule type" value="Genomic_DNA"/>
</dbReference>
<protein>
    <submittedName>
        <fullName evidence="1">Uncharacterized protein</fullName>
    </submittedName>
</protein>
<sequence>MIYVVRNNFLSSQKIFTTLARYLASLLDMTPPSTNEKRATRSFFYVCGLRASSLEPVYQGITGVATGNDNV</sequence>
<reference evidence="1 2" key="1">
    <citation type="journal article" date="2015" name="Nature">
        <title>rRNA introns, odd ribosomes, and small enigmatic genomes across a large radiation of phyla.</title>
        <authorList>
            <person name="Brown C.T."/>
            <person name="Hug L.A."/>
            <person name="Thomas B.C."/>
            <person name="Sharon I."/>
            <person name="Castelle C.J."/>
            <person name="Singh A."/>
            <person name="Wilkins M.J."/>
            <person name="Williams K.H."/>
            <person name="Banfield J.F."/>
        </authorList>
    </citation>
    <scope>NUCLEOTIDE SEQUENCE [LARGE SCALE GENOMIC DNA]</scope>
</reference>
<proteinExistence type="predicted"/>
<dbReference type="AlphaFoldDB" id="A0A0G0JFK8"/>
<evidence type="ECO:0000313" key="1">
    <source>
        <dbReference type="EMBL" id="KKQ35539.1"/>
    </source>
</evidence>
<evidence type="ECO:0000313" key="2">
    <source>
        <dbReference type="Proteomes" id="UP000033876"/>
    </source>
</evidence>
<organism evidence="1 2">
    <name type="scientific">Candidatus Nomurabacteria bacterium GW2011_GWB1_37_5</name>
    <dbReference type="NCBI Taxonomy" id="1618742"/>
    <lineage>
        <taxon>Bacteria</taxon>
        <taxon>Candidatus Nomuraibacteriota</taxon>
    </lineage>
</organism>
<name>A0A0G0JFK8_9BACT</name>
<accession>A0A0G0JFK8</accession>